<reference evidence="1" key="1">
    <citation type="journal article" date="2022" name="Nat. Microbiol.">
        <title>Unique mobile elements and scalable gene flow at the prokaryote-eukaryote boundary revealed by circularized Asgard archaea genomes.</title>
        <authorList>
            <person name="Wu F."/>
            <person name="Speth D.R."/>
            <person name="Philosof A."/>
            <person name="Cremiere A."/>
            <person name="Narayanan A."/>
            <person name="Barco R.A."/>
            <person name="Connon S.A."/>
            <person name="Amend J.P."/>
            <person name="Antoshechkin I.A."/>
            <person name="Orphan V.J."/>
        </authorList>
    </citation>
    <scope>NUCLEOTIDE SEQUENCE</scope>
    <source>
        <strain evidence="1">PM71</strain>
    </source>
</reference>
<gene>
    <name evidence="1" type="ORF">K9W45_12320</name>
</gene>
<organism evidence="1">
    <name type="scientific">Candidatus Heimdallarchaeum aukensis</name>
    <dbReference type="NCBI Taxonomy" id="2876573"/>
    <lineage>
        <taxon>Archaea</taxon>
        <taxon>Promethearchaeati</taxon>
        <taxon>Candidatus Heimdallarchaeota</taxon>
        <taxon>Candidatus Heimdallarchaeia (ex Rinke et al. 2021) (nom. nud.)</taxon>
        <taxon>Candidatus Heimdallarchaeales</taxon>
        <taxon>Candidatus Heimdallarchaeaceae</taxon>
        <taxon>Candidatus Heimdallarchaeum</taxon>
    </lineage>
</organism>
<accession>A0A9Y1BK93</accession>
<dbReference type="EMBL" id="CP084166">
    <property type="protein sequence ID" value="UJG40606.1"/>
    <property type="molecule type" value="Genomic_DNA"/>
</dbReference>
<sequence length="334" mass="39433">MERDIVVIGNNLTSLILVYQIMKENSDLKITYFYNEELIRNSLFLPSFVYPLFSYPLEKIEQILTTSLEFYNDLFYTTKSFDISKASLLILNSSLRETEEMYNKLQNSNMNCSILRQKEIKQTLPLLNSERYNKGLISDSSLVINNLGGLAAYILNELKKLKVELIEYRKQEISYNPDNKEFLFKSKRIRVNKFLILTDHTIIPERNKLTNVLAAKTPLVEKFPRINLIDNTTKLYIHMETEGYLNLFQLTSKSEKEKILQQLTENFTILFSTIQDFKILDYYLVETVEKPYFNFDEKNIEIFSPFHMELNLLPLLIKELIPQMQKGEIEKKDF</sequence>
<dbReference type="AlphaFoldDB" id="A0A9Y1BK93"/>
<name>A0A9Y1BK93_9ARCH</name>
<proteinExistence type="predicted"/>
<protein>
    <submittedName>
        <fullName evidence="1">Uncharacterized protein</fullName>
    </submittedName>
</protein>
<evidence type="ECO:0000313" key="1">
    <source>
        <dbReference type="EMBL" id="UJG40606.1"/>
    </source>
</evidence>
<dbReference type="Proteomes" id="UP001201020">
    <property type="component" value="Chromosome"/>
</dbReference>